<dbReference type="Proteomes" id="UP001396898">
    <property type="component" value="Unassembled WGS sequence"/>
</dbReference>
<evidence type="ECO:0000313" key="2">
    <source>
        <dbReference type="EMBL" id="KAK7995880.1"/>
    </source>
</evidence>
<dbReference type="EMBL" id="JAQQWI010000022">
    <property type="protein sequence ID" value="KAK7995880.1"/>
    <property type="molecule type" value="Genomic_DNA"/>
</dbReference>
<organism evidence="2 3">
    <name type="scientific">Apiospora marii</name>
    <dbReference type="NCBI Taxonomy" id="335849"/>
    <lineage>
        <taxon>Eukaryota</taxon>
        <taxon>Fungi</taxon>
        <taxon>Dikarya</taxon>
        <taxon>Ascomycota</taxon>
        <taxon>Pezizomycotina</taxon>
        <taxon>Sordariomycetes</taxon>
        <taxon>Xylariomycetidae</taxon>
        <taxon>Amphisphaeriales</taxon>
        <taxon>Apiosporaceae</taxon>
        <taxon>Apiospora</taxon>
    </lineage>
</organism>
<evidence type="ECO:0000313" key="3">
    <source>
        <dbReference type="Proteomes" id="UP001396898"/>
    </source>
</evidence>
<keyword evidence="3" id="KW-1185">Reference proteome</keyword>
<name>A0ABR1R1H9_9PEZI</name>
<accession>A0ABR1R1H9</accession>
<protein>
    <submittedName>
        <fullName evidence="2">Uncharacterized protein</fullName>
    </submittedName>
</protein>
<feature type="region of interest" description="Disordered" evidence="1">
    <location>
        <begin position="1"/>
        <end position="93"/>
    </location>
</feature>
<gene>
    <name evidence="2" type="ORF">PG991_015347</name>
</gene>
<evidence type="ECO:0000256" key="1">
    <source>
        <dbReference type="SAM" id="MobiDB-lite"/>
    </source>
</evidence>
<reference evidence="2 3" key="1">
    <citation type="submission" date="2023-01" db="EMBL/GenBank/DDBJ databases">
        <title>Analysis of 21 Apiospora genomes using comparative genomics revels a genus with tremendous synthesis potential of carbohydrate active enzymes and secondary metabolites.</title>
        <authorList>
            <person name="Sorensen T."/>
        </authorList>
    </citation>
    <scope>NUCLEOTIDE SEQUENCE [LARGE SCALE GENOMIC DNA]</scope>
    <source>
        <strain evidence="2 3">CBS 20057</strain>
    </source>
</reference>
<comment type="caution">
    <text evidence="2">The sequence shown here is derived from an EMBL/GenBank/DDBJ whole genome shotgun (WGS) entry which is preliminary data.</text>
</comment>
<proteinExistence type="predicted"/>
<feature type="compositionally biased region" description="Low complexity" evidence="1">
    <location>
        <begin position="1"/>
        <end position="78"/>
    </location>
</feature>
<sequence length="265" mass="27418">MSSTSLLSATTTTSSSADSETSTSSSTESPSSSSDTFTISSTSSISSDLPSTTETPTSSSSTSSSTSSSAFASASASADPPPPPPGPTSGHDFCLIIDAPGEDFDGAIVITYGSSPPYALIFKSYDDSYTPAAYFDLDGPTGRLILSSSRSAPPSQALVPFLPTPHSDQNPVLLDEAYLIDTQPDVYLEMRCVAPAGSSAINPATDNLIPECAIECMASATLEGRYYGGVSYGDNTELLMIDDDLGLTQYRFKVGYEDGACMPAS</sequence>